<feature type="domain" description="Putative auto-transporter adhesin head GIN" evidence="2">
    <location>
        <begin position="38"/>
        <end position="192"/>
    </location>
</feature>
<dbReference type="Proteomes" id="UP001257277">
    <property type="component" value="Unassembled WGS sequence"/>
</dbReference>
<dbReference type="Gene3D" id="2.160.20.120">
    <property type="match status" value="2"/>
</dbReference>
<organism evidence="3 4">
    <name type="scientific">Asprobacillus argus</name>
    <dbReference type="NCBI Taxonomy" id="3076534"/>
    <lineage>
        <taxon>Bacteria</taxon>
        <taxon>Pseudomonadati</taxon>
        <taxon>Bacteroidota</taxon>
        <taxon>Flavobacteriia</taxon>
        <taxon>Flavobacteriales</taxon>
        <taxon>Flavobacteriaceae</taxon>
        <taxon>Asprobacillus</taxon>
    </lineage>
</organism>
<gene>
    <name evidence="3" type="ORF">RQM59_03775</name>
</gene>
<evidence type="ECO:0000313" key="4">
    <source>
        <dbReference type="Proteomes" id="UP001257277"/>
    </source>
</evidence>
<evidence type="ECO:0000313" key="3">
    <source>
        <dbReference type="EMBL" id="MDT7831484.1"/>
    </source>
</evidence>
<keyword evidence="4" id="KW-1185">Reference proteome</keyword>
<keyword evidence="1" id="KW-0732">Signal</keyword>
<protein>
    <submittedName>
        <fullName evidence="3">DUF2807 domain-containing protein</fullName>
    </submittedName>
</protein>
<sequence>MKKITVLLLLISMTALAQTKGNKKIEKRFFNVENLEVLSVDLYANIIVDLEQEEGMTIEMDENLFDKIDTEVLDGRLALGQLKWIQPSQRISIKIGAPKLKRIVQDTHGTLRVVNVNNETIQITAPLGKVVLSGQTGDLRLAIENGEVDASELNAKKARVNIWGWGKARVFVEKELFTKLSEDAKLEMVNQPNKLTGDTKRFLRKKRESSNKEITWISFKIKNNSWNRNHFVVVGPKQNGGRFSYGFPMMPGLSKKERWTVGTKVYKVNKIGLRKHLVTIKAGDEGKVVKLFKKE</sequence>
<dbReference type="InterPro" id="IPR021255">
    <property type="entry name" value="DUF2807"/>
</dbReference>
<dbReference type="RefSeq" id="WP_349240728.1">
    <property type="nucleotide sequence ID" value="NZ_JAVTTO010000001.1"/>
</dbReference>
<name>A0ABU3LCN3_9FLAO</name>
<dbReference type="EMBL" id="JAVTTO010000001">
    <property type="protein sequence ID" value="MDT7831484.1"/>
    <property type="molecule type" value="Genomic_DNA"/>
</dbReference>
<comment type="caution">
    <text evidence="3">The sequence shown here is derived from an EMBL/GenBank/DDBJ whole genome shotgun (WGS) entry which is preliminary data.</text>
</comment>
<proteinExistence type="predicted"/>
<evidence type="ECO:0000259" key="2">
    <source>
        <dbReference type="Pfam" id="PF10988"/>
    </source>
</evidence>
<feature type="signal peptide" evidence="1">
    <location>
        <begin position="1"/>
        <end position="17"/>
    </location>
</feature>
<evidence type="ECO:0000256" key="1">
    <source>
        <dbReference type="SAM" id="SignalP"/>
    </source>
</evidence>
<accession>A0ABU3LCN3</accession>
<feature type="chain" id="PRO_5045646798" evidence="1">
    <location>
        <begin position="18"/>
        <end position="295"/>
    </location>
</feature>
<reference evidence="3 4" key="1">
    <citation type="submission" date="2023-09" db="EMBL/GenBank/DDBJ databases">
        <title>Novel taxa isolated from Blanes Bay.</title>
        <authorList>
            <person name="Rey-Velasco X."/>
            <person name="Lucena T."/>
        </authorList>
    </citation>
    <scope>NUCLEOTIDE SEQUENCE [LARGE SCALE GENOMIC DNA]</scope>
    <source>
        <strain evidence="3 4">S356</strain>
    </source>
</reference>
<dbReference type="Pfam" id="PF10988">
    <property type="entry name" value="DUF2807"/>
    <property type="match status" value="1"/>
</dbReference>